<dbReference type="CDD" id="cd06578">
    <property type="entry name" value="HemD"/>
    <property type="match status" value="1"/>
</dbReference>
<dbReference type="RefSeq" id="WP_164624667.1">
    <property type="nucleotide sequence ID" value="NZ_JAAIVJ010000003.1"/>
</dbReference>
<dbReference type="Proteomes" id="UP000477782">
    <property type="component" value="Unassembled WGS sequence"/>
</dbReference>
<evidence type="ECO:0000259" key="1">
    <source>
        <dbReference type="Pfam" id="PF02602"/>
    </source>
</evidence>
<reference evidence="2 3" key="1">
    <citation type="submission" date="2020-02" db="EMBL/GenBank/DDBJ databases">
        <authorList>
            <person name="Chen W.-M."/>
        </authorList>
    </citation>
    <scope>NUCLEOTIDE SEQUENCE [LARGE SCALE GENOMIC DNA]</scope>
    <source>
        <strain evidence="2 3">KMS-5</strain>
    </source>
</reference>
<keyword evidence="3" id="KW-1185">Reference proteome</keyword>
<sequence length="242" mass="25463">MARQSRAPTLLLTRPAPQSQRFAEDLVARIGEVPVVIAPLMQTEFHQPALPPFPFRAVIFTSETGVAAALALGQALPKRAFCVGNRTADAARRAGFDAQSAGGEVNALARMIQASGVEGPLLHLRGHDSTGDLVETLTKGGLETVFLVVYTQKPANLIPEAAALFLHDQPVIVPIFSPRSARLLAEAVPVNRRAPLWIVAISAAAAKAAADLSPARLVIADHPDGENMLHAVAGLYISAGKA</sequence>
<feature type="domain" description="Tetrapyrrole biosynthesis uroporphyrinogen III synthase" evidence="1">
    <location>
        <begin position="34"/>
        <end position="229"/>
    </location>
</feature>
<accession>A0A6M0QTK9</accession>
<proteinExistence type="predicted"/>
<dbReference type="InterPro" id="IPR036108">
    <property type="entry name" value="4pyrrol_syn_uPrphyn_synt_sf"/>
</dbReference>
<organism evidence="2 3">
    <name type="scientific">Tabrizicola oligotrophica</name>
    <dbReference type="NCBI Taxonomy" id="2710650"/>
    <lineage>
        <taxon>Bacteria</taxon>
        <taxon>Pseudomonadati</taxon>
        <taxon>Pseudomonadota</taxon>
        <taxon>Alphaproteobacteria</taxon>
        <taxon>Rhodobacterales</taxon>
        <taxon>Paracoccaceae</taxon>
        <taxon>Tabrizicola</taxon>
    </lineage>
</organism>
<dbReference type="AlphaFoldDB" id="A0A6M0QTK9"/>
<dbReference type="GO" id="GO:0033014">
    <property type="term" value="P:tetrapyrrole biosynthetic process"/>
    <property type="evidence" value="ECO:0007669"/>
    <property type="project" value="InterPro"/>
</dbReference>
<dbReference type="Gene3D" id="3.40.50.10090">
    <property type="match status" value="2"/>
</dbReference>
<name>A0A6M0QTK9_9RHOB</name>
<dbReference type="EMBL" id="JAAIVJ010000003">
    <property type="protein sequence ID" value="NEY90341.1"/>
    <property type="molecule type" value="Genomic_DNA"/>
</dbReference>
<gene>
    <name evidence="2" type="ORF">G4Z14_08510</name>
</gene>
<comment type="caution">
    <text evidence="2">The sequence shown here is derived from an EMBL/GenBank/DDBJ whole genome shotgun (WGS) entry which is preliminary data.</text>
</comment>
<dbReference type="Pfam" id="PF02602">
    <property type="entry name" value="HEM4"/>
    <property type="match status" value="1"/>
</dbReference>
<dbReference type="InterPro" id="IPR003754">
    <property type="entry name" value="4pyrrol_synth_uPrphyn_synth"/>
</dbReference>
<evidence type="ECO:0000313" key="3">
    <source>
        <dbReference type="Proteomes" id="UP000477782"/>
    </source>
</evidence>
<dbReference type="SUPFAM" id="SSF69618">
    <property type="entry name" value="HemD-like"/>
    <property type="match status" value="1"/>
</dbReference>
<protein>
    <submittedName>
        <fullName evidence="2">Uroporphyrinogen-III synthase</fullName>
    </submittedName>
</protein>
<evidence type="ECO:0000313" key="2">
    <source>
        <dbReference type="EMBL" id="NEY90341.1"/>
    </source>
</evidence>
<dbReference type="GO" id="GO:0004852">
    <property type="term" value="F:uroporphyrinogen-III synthase activity"/>
    <property type="evidence" value="ECO:0007669"/>
    <property type="project" value="InterPro"/>
</dbReference>